<keyword evidence="5" id="KW-1185">Reference proteome</keyword>
<dbReference type="InterPro" id="IPR053998">
    <property type="entry name" value="ACDH-11_C"/>
</dbReference>
<dbReference type="EMBL" id="JAODUP010000002">
    <property type="protein sequence ID" value="KAK2170519.1"/>
    <property type="molecule type" value="Genomic_DNA"/>
</dbReference>
<dbReference type="InterPro" id="IPR009075">
    <property type="entry name" value="AcylCo_DH/oxidase_C"/>
</dbReference>
<evidence type="ECO:0000259" key="3">
    <source>
        <dbReference type="Pfam" id="PF22217"/>
    </source>
</evidence>
<evidence type="ECO:0008006" key="6">
    <source>
        <dbReference type="Google" id="ProtNLM"/>
    </source>
</evidence>
<dbReference type="Pfam" id="PF22217">
    <property type="entry name" value="ACDH-11_C"/>
    <property type="match status" value="1"/>
</dbReference>
<keyword evidence="1" id="KW-0285">Flavoprotein</keyword>
<accession>A0AAD9KG17</accession>
<gene>
    <name evidence="4" type="ORF">LSH36_2g02021</name>
</gene>
<evidence type="ECO:0000256" key="1">
    <source>
        <dbReference type="ARBA" id="ARBA00022630"/>
    </source>
</evidence>
<protein>
    <recommendedName>
        <fullName evidence="6">Acyl-CoA dehydrogenase/oxidase C-terminal domain-containing protein</fullName>
    </recommendedName>
</protein>
<dbReference type="GO" id="GO:0003995">
    <property type="term" value="F:acyl-CoA dehydrogenase activity"/>
    <property type="evidence" value="ECO:0007669"/>
    <property type="project" value="TreeGrafter"/>
</dbReference>
<dbReference type="SUPFAM" id="SSF47203">
    <property type="entry name" value="Acyl-CoA dehydrogenase C-terminal domain-like"/>
    <property type="match status" value="1"/>
</dbReference>
<sequence length="131" mass="14497">MGYVLLQAVAVVSEGLECFGGAGYLEDTGIPHLLRDTQVLPIWEGTTNILSLDALRAISKSQGQCLRAYHEDVTQRVSAMDDNEDLKHSAIFVKQAASDIVSFAEHNMEKLELAAREFSYSLARVYIGMYI</sequence>
<dbReference type="InterPro" id="IPR036250">
    <property type="entry name" value="AcylCo_DH-like_C"/>
</dbReference>
<dbReference type="PANTHER" id="PTHR42707:SF2">
    <property type="entry name" value="ACD11 DEHYDROGENASE"/>
    <property type="match status" value="1"/>
</dbReference>
<organism evidence="4 5">
    <name type="scientific">Paralvinella palmiformis</name>
    <dbReference type="NCBI Taxonomy" id="53620"/>
    <lineage>
        <taxon>Eukaryota</taxon>
        <taxon>Metazoa</taxon>
        <taxon>Spiralia</taxon>
        <taxon>Lophotrochozoa</taxon>
        <taxon>Annelida</taxon>
        <taxon>Polychaeta</taxon>
        <taxon>Sedentaria</taxon>
        <taxon>Canalipalpata</taxon>
        <taxon>Terebellida</taxon>
        <taxon>Terebelliformia</taxon>
        <taxon>Alvinellidae</taxon>
        <taxon>Paralvinella</taxon>
    </lineage>
</organism>
<evidence type="ECO:0000313" key="4">
    <source>
        <dbReference type="EMBL" id="KAK2170519.1"/>
    </source>
</evidence>
<evidence type="ECO:0000313" key="5">
    <source>
        <dbReference type="Proteomes" id="UP001208570"/>
    </source>
</evidence>
<comment type="caution">
    <text evidence="4">The sequence shown here is derived from an EMBL/GenBank/DDBJ whole genome shotgun (WGS) entry which is preliminary data.</text>
</comment>
<dbReference type="Gene3D" id="1.20.140.10">
    <property type="entry name" value="Butyryl-CoA Dehydrogenase, subunit A, domain 3"/>
    <property type="match status" value="1"/>
</dbReference>
<feature type="domain" description="Acyl-CoA dehydrogenase 11-like C-terminal" evidence="3">
    <location>
        <begin position="64"/>
        <end position="129"/>
    </location>
</feature>
<dbReference type="Pfam" id="PF00441">
    <property type="entry name" value="Acyl-CoA_dh_1"/>
    <property type="match status" value="1"/>
</dbReference>
<dbReference type="AlphaFoldDB" id="A0AAD9KG17"/>
<dbReference type="PANTHER" id="PTHR42707">
    <property type="entry name" value="ACYL-COA DEHYDROGENASE"/>
    <property type="match status" value="1"/>
</dbReference>
<dbReference type="Proteomes" id="UP001208570">
    <property type="component" value="Unassembled WGS sequence"/>
</dbReference>
<feature type="domain" description="Acyl-CoA dehydrogenase/oxidase C-terminal" evidence="2">
    <location>
        <begin position="8"/>
        <end position="56"/>
    </location>
</feature>
<reference evidence="4" key="1">
    <citation type="journal article" date="2023" name="Mol. Biol. Evol.">
        <title>Third-Generation Sequencing Reveals the Adaptive Role of the Epigenome in Three Deep-Sea Polychaetes.</title>
        <authorList>
            <person name="Perez M."/>
            <person name="Aroh O."/>
            <person name="Sun Y."/>
            <person name="Lan Y."/>
            <person name="Juniper S.K."/>
            <person name="Young C.R."/>
            <person name="Angers B."/>
            <person name="Qian P.Y."/>
        </authorList>
    </citation>
    <scope>NUCLEOTIDE SEQUENCE</scope>
    <source>
        <strain evidence="4">P08H-3</strain>
    </source>
</reference>
<proteinExistence type="predicted"/>
<evidence type="ECO:0000259" key="2">
    <source>
        <dbReference type="Pfam" id="PF00441"/>
    </source>
</evidence>
<name>A0AAD9KG17_9ANNE</name>
<dbReference type="InterPro" id="IPR052904">
    <property type="entry name" value="Acyl-CoA_dehydrogenase-like"/>
</dbReference>